<sequence>MFFFVTWLVFFVVFWVMASFFRSRHKVMVSLLSSLVVSMIWQVLEQFYLSSILVVAFIFYFIIGNMSTFRQAHVKLSLSVLLSVSAVTGILSFTYFNQATVPSDADLFDRLWQSGYEADGAVLDEGLRGFKFVR</sequence>
<keyword evidence="2" id="KW-0472">Membrane</keyword>
<keyword evidence="2" id="KW-1133">Transmembrane helix</keyword>
<keyword evidence="5" id="KW-1185">Reference proteome</keyword>
<feature type="domain" description="Cytochrome oxidase subunit II transmembrane region profile" evidence="3">
    <location>
        <begin position="1"/>
        <end position="67"/>
    </location>
</feature>
<feature type="transmembrane region" description="Helical" evidence="2">
    <location>
        <begin position="47"/>
        <end position="64"/>
    </location>
</feature>
<reference evidence="4 5" key="1">
    <citation type="submission" date="2023-07" db="EMBL/GenBank/DDBJ databases">
        <title>Genomic Encyclopedia of Type Strains, Phase IV (KMG-IV): sequencing the most valuable type-strain genomes for metagenomic binning, comparative biology and taxonomic classification.</title>
        <authorList>
            <person name="Goeker M."/>
        </authorList>
    </citation>
    <scope>NUCLEOTIDE SEQUENCE [LARGE SCALE GENOMIC DNA]</scope>
    <source>
        <strain evidence="4 5">DSM 22170</strain>
    </source>
</reference>
<proteinExistence type="predicted"/>
<dbReference type="EMBL" id="JAVDQH010000003">
    <property type="protein sequence ID" value="MDR6243257.1"/>
    <property type="molecule type" value="Genomic_DNA"/>
</dbReference>
<accession>A0ABU1IVF4</accession>
<evidence type="ECO:0000256" key="2">
    <source>
        <dbReference type="SAM" id="Phobius"/>
    </source>
</evidence>
<comment type="caution">
    <text evidence="4">The sequence shown here is derived from an EMBL/GenBank/DDBJ whole genome shotgun (WGS) entry which is preliminary data.</text>
</comment>
<gene>
    <name evidence="4" type="ORF">JOC58_001142</name>
</gene>
<protein>
    <submittedName>
        <fullName evidence="4">K+-sensing histidine kinase KdpD</fullName>
    </submittedName>
</protein>
<evidence type="ECO:0000256" key="1">
    <source>
        <dbReference type="ARBA" id="ARBA00004141"/>
    </source>
</evidence>
<keyword evidence="4" id="KW-0808">Transferase</keyword>
<dbReference type="InterPro" id="IPR011759">
    <property type="entry name" value="Cyt_c_oxidase_su2_TM_dom"/>
</dbReference>
<name>A0ABU1IVF4_9BACL</name>
<dbReference type="RefSeq" id="WP_188775253.1">
    <property type="nucleotide sequence ID" value="NZ_BMMB01000004.1"/>
</dbReference>
<dbReference type="GO" id="GO:0016301">
    <property type="term" value="F:kinase activity"/>
    <property type="evidence" value="ECO:0007669"/>
    <property type="project" value="UniProtKB-KW"/>
</dbReference>
<keyword evidence="4" id="KW-0418">Kinase</keyword>
<dbReference type="Proteomes" id="UP001185028">
    <property type="component" value="Unassembled WGS sequence"/>
</dbReference>
<dbReference type="PROSITE" id="PS50999">
    <property type="entry name" value="COX2_TM"/>
    <property type="match status" value="1"/>
</dbReference>
<evidence type="ECO:0000313" key="4">
    <source>
        <dbReference type="EMBL" id="MDR6243257.1"/>
    </source>
</evidence>
<organism evidence="4 5">
    <name type="scientific">Paenibacillus hunanensis</name>
    <dbReference type="NCBI Taxonomy" id="539262"/>
    <lineage>
        <taxon>Bacteria</taxon>
        <taxon>Bacillati</taxon>
        <taxon>Bacillota</taxon>
        <taxon>Bacilli</taxon>
        <taxon>Bacillales</taxon>
        <taxon>Paenibacillaceae</taxon>
        <taxon>Paenibacillus</taxon>
    </lineage>
</organism>
<evidence type="ECO:0000259" key="3">
    <source>
        <dbReference type="PROSITE" id="PS50999"/>
    </source>
</evidence>
<evidence type="ECO:0000313" key="5">
    <source>
        <dbReference type="Proteomes" id="UP001185028"/>
    </source>
</evidence>
<feature type="transmembrane region" description="Helical" evidence="2">
    <location>
        <begin position="76"/>
        <end position="96"/>
    </location>
</feature>
<comment type="subcellular location">
    <subcellularLocation>
        <location evidence="1">Membrane</location>
        <topology evidence="1">Multi-pass membrane protein</topology>
    </subcellularLocation>
</comment>
<keyword evidence="2" id="KW-0812">Transmembrane</keyword>